<feature type="chain" id="PRO_5040341312" description="lytic cellulose monooxygenase (C4-dehydrogenating)" evidence="15">
    <location>
        <begin position="17"/>
        <end position="512"/>
    </location>
</feature>
<evidence type="ECO:0000256" key="13">
    <source>
        <dbReference type="PROSITE-ProRule" id="PRU00261"/>
    </source>
</evidence>
<keyword evidence="18" id="KW-1185">Reference proteome</keyword>
<evidence type="ECO:0000256" key="7">
    <source>
        <dbReference type="ARBA" id="ARBA00023157"/>
    </source>
</evidence>
<accession>A0A9P5HE32</accession>
<organism evidence="17 18">
    <name type="scientific">Cylindrodendrum hubeiense</name>
    <dbReference type="NCBI Taxonomy" id="595255"/>
    <lineage>
        <taxon>Eukaryota</taxon>
        <taxon>Fungi</taxon>
        <taxon>Dikarya</taxon>
        <taxon>Ascomycota</taxon>
        <taxon>Pezizomycotina</taxon>
        <taxon>Sordariomycetes</taxon>
        <taxon>Hypocreomycetidae</taxon>
        <taxon>Hypocreales</taxon>
        <taxon>Nectriaceae</taxon>
        <taxon>Cylindrodendrum</taxon>
    </lineage>
</organism>
<comment type="cofactor">
    <cofactor evidence="1">
        <name>Cu(2+)</name>
        <dbReference type="ChEBI" id="CHEBI:29036"/>
    </cofactor>
</comment>
<dbReference type="GO" id="GO:0008061">
    <property type="term" value="F:chitin binding"/>
    <property type="evidence" value="ECO:0007669"/>
    <property type="project" value="UniProtKB-UniRule"/>
</dbReference>
<dbReference type="GO" id="GO:0030245">
    <property type="term" value="P:cellulose catabolic process"/>
    <property type="evidence" value="ECO:0007669"/>
    <property type="project" value="UniProtKB-KW"/>
</dbReference>
<evidence type="ECO:0000256" key="12">
    <source>
        <dbReference type="ARBA" id="ARBA00047174"/>
    </source>
</evidence>
<evidence type="ECO:0000256" key="4">
    <source>
        <dbReference type="ARBA" id="ARBA00022669"/>
    </source>
</evidence>
<evidence type="ECO:0000256" key="10">
    <source>
        <dbReference type="ARBA" id="ARBA00044502"/>
    </source>
</evidence>
<keyword evidence="5 15" id="KW-0732">Signal</keyword>
<dbReference type="PROSITE" id="PS50941">
    <property type="entry name" value="CHIT_BIND_I_2"/>
    <property type="match status" value="1"/>
</dbReference>
<dbReference type="InterPro" id="IPR001002">
    <property type="entry name" value="Chitin-bd_1"/>
</dbReference>
<name>A0A9P5HE32_9HYPO</name>
<dbReference type="OrthoDB" id="5985073at2759"/>
<sequence>MKFLATALGLASAASAHTLFTTFYVDGENQGDGTCVREPTDASTANSPIYPLNGDDMACGRDGEKAVNFVCPASSGSQITFEFRASPSYESSGVIAEGHKGPCNVYIKKVDNILTSAAAGSGWFKIWEDGYDVESDTWCTDTLRSNNGHLSVDLPTGLPSGYYLVRPEILALHAAPEGDPQFYTSCAQIFIQNGPDVELEIPDKYEVSIPGYLSTDDAGLTFNIYETPLGEYPIPGPDVYVPSSESIGSKQTQKTGVIPDGCLAKNANWCGKALDTYSDQDGCWASAEVCWTQADTCWDSVPPSGYSGCTTWNNYCTKIGNNCEAGNYDGLPDYDLSEIFADVAGPIPTPYITFKTTPVTGDDSSDESSSAASSAAASSAAASSTTAKAAAATTASSAEETSSAYEAPAATTTTIKAAATTGESSAEETEVYEAPEETEVATSTYAASPEETSESSSNDSDLKVSEDGRCGGETGQTCEGSSFGNCCSKKGKCGRKTRHCSCGCQSAFGICD</sequence>
<dbReference type="CDD" id="cd11618">
    <property type="entry name" value="ChtBD1_1"/>
    <property type="match status" value="1"/>
</dbReference>
<dbReference type="CDD" id="cd21175">
    <property type="entry name" value="LPMO_AA9"/>
    <property type="match status" value="1"/>
</dbReference>
<evidence type="ECO:0000256" key="14">
    <source>
        <dbReference type="SAM" id="MobiDB-lite"/>
    </source>
</evidence>
<keyword evidence="6" id="KW-0136">Cellulose degradation</keyword>
<evidence type="ECO:0000256" key="6">
    <source>
        <dbReference type="ARBA" id="ARBA00023001"/>
    </source>
</evidence>
<keyword evidence="3" id="KW-0964">Secreted</keyword>
<reference evidence="17" key="1">
    <citation type="submission" date="2020-03" db="EMBL/GenBank/DDBJ databases">
        <title>Draft Genome Sequence of Cylindrodendrum hubeiense.</title>
        <authorList>
            <person name="Buettner E."/>
            <person name="Kellner H."/>
        </authorList>
    </citation>
    <scope>NUCLEOTIDE SEQUENCE</scope>
    <source>
        <strain evidence="17">IHI 201604</strain>
    </source>
</reference>
<feature type="compositionally biased region" description="Low complexity" evidence="14">
    <location>
        <begin position="440"/>
        <end position="457"/>
    </location>
</feature>
<dbReference type="EC" id="1.14.99.56" evidence="12"/>
<dbReference type="SUPFAM" id="SSF57016">
    <property type="entry name" value="Plant lectins/antimicrobial peptides"/>
    <property type="match status" value="1"/>
</dbReference>
<keyword evidence="4 13" id="KW-0147">Chitin-binding</keyword>
<evidence type="ECO:0000256" key="15">
    <source>
        <dbReference type="SAM" id="SignalP"/>
    </source>
</evidence>
<dbReference type="Proteomes" id="UP000722485">
    <property type="component" value="Unassembled WGS sequence"/>
</dbReference>
<dbReference type="PANTHER" id="PTHR33353">
    <property type="entry name" value="PUTATIVE (AFU_ORTHOLOGUE AFUA_1G12560)-RELATED"/>
    <property type="match status" value="1"/>
</dbReference>
<dbReference type="EMBL" id="JAANBB010000144">
    <property type="protein sequence ID" value="KAF7548577.1"/>
    <property type="molecule type" value="Genomic_DNA"/>
</dbReference>
<feature type="region of interest" description="Disordered" evidence="14">
    <location>
        <begin position="419"/>
        <end position="467"/>
    </location>
</feature>
<keyword evidence="7 13" id="KW-1015">Disulfide bond</keyword>
<feature type="signal peptide" evidence="15">
    <location>
        <begin position="1"/>
        <end position="16"/>
    </location>
</feature>
<dbReference type="Gene3D" id="2.70.50.70">
    <property type="match status" value="1"/>
</dbReference>
<evidence type="ECO:0000256" key="3">
    <source>
        <dbReference type="ARBA" id="ARBA00022525"/>
    </source>
</evidence>
<dbReference type="PANTHER" id="PTHR33353:SF32">
    <property type="entry name" value="ENDO-BETA-1,4-GLUCANASE D"/>
    <property type="match status" value="1"/>
</dbReference>
<comment type="subcellular location">
    <subcellularLocation>
        <location evidence="2">Secreted</location>
    </subcellularLocation>
</comment>
<comment type="caution">
    <text evidence="17">The sequence shown here is derived from an EMBL/GenBank/DDBJ whole genome shotgun (WGS) entry which is preliminary data.</text>
</comment>
<evidence type="ECO:0000256" key="5">
    <source>
        <dbReference type="ARBA" id="ARBA00022729"/>
    </source>
</evidence>
<proteinExistence type="inferred from homology"/>
<gene>
    <name evidence="17" type="ORF">G7Z17_g6955</name>
</gene>
<dbReference type="InterPro" id="IPR005103">
    <property type="entry name" value="AA9_LPMO"/>
</dbReference>
<evidence type="ECO:0000259" key="16">
    <source>
        <dbReference type="PROSITE" id="PS50941"/>
    </source>
</evidence>
<evidence type="ECO:0000313" key="18">
    <source>
        <dbReference type="Proteomes" id="UP000722485"/>
    </source>
</evidence>
<evidence type="ECO:0000313" key="17">
    <source>
        <dbReference type="EMBL" id="KAF7548577.1"/>
    </source>
</evidence>
<keyword evidence="9" id="KW-0624">Polysaccharide degradation</keyword>
<feature type="disulfide bond" evidence="13">
    <location>
        <begin position="486"/>
        <end position="500"/>
    </location>
</feature>
<feature type="compositionally biased region" description="Acidic residues" evidence="14">
    <location>
        <begin position="425"/>
        <end position="439"/>
    </location>
</feature>
<comment type="caution">
    <text evidence="13">Lacks conserved residue(s) required for the propagation of feature annotation.</text>
</comment>
<dbReference type="AlphaFoldDB" id="A0A9P5HE32"/>
<evidence type="ECO:0000256" key="2">
    <source>
        <dbReference type="ARBA" id="ARBA00004613"/>
    </source>
</evidence>
<evidence type="ECO:0000256" key="11">
    <source>
        <dbReference type="ARBA" id="ARBA00045077"/>
    </source>
</evidence>
<evidence type="ECO:0000256" key="9">
    <source>
        <dbReference type="ARBA" id="ARBA00023326"/>
    </source>
</evidence>
<comment type="catalytic activity">
    <reaction evidence="11">
        <text>[(1-&gt;4)-beta-D-glucosyl]n+m + reduced acceptor + O2 = 4-dehydro-beta-D-glucosyl-[(1-&gt;4)-beta-D-glucosyl]n-1 + [(1-&gt;4)-beta-D-glucosyl]m + acceptor + H2O.</text>
        <dbReference type="EC" id="1.14.99.56"/>
    </reaction>
</comment>
<feature type="domain" description="Chitin-binding type-1" evidence="16">
    <location>
        <begin position="467"/>
        <end position="512"/>
    </location>
</feature>
<keyword evidence="8" id="KW-0119">Carbohydrate metabolism</keyword>
<protein>
    <recommendedName>
        <fullName evidence="12">lytic cellulose monooxygenase (C4-dehydrogenating)</fullName>
        <ecNumber evidence="12">1.14.99.56</ecNumber>
    </recommendedName>
</protein>
<evidence type="ECO:0000256" key="1">
    <source>
        <dbReference type="ARBA" id="ARBA00001973"/>
    </source>
</evidence>
<dbReference type="GO" id="GO:0005576">
    <property type="term" value="C:extracellular region"/>
    <property type="evidence" value="ECO:0007669"/>
    <property type="project" value="UniProtKB-SubCell"/>
</dbReference>
<dbReference type="InterPro" id="IPR036861">
    <property type="entry name" value="Endochitinase-like_sf"/>
</dbReference>
<dbReference type="InterPro" id="IPR049892">
    <property type="entry name" value="AA9"/>
</dbReference>
<comment type="similarity">
    <text evidence="10">Belongs to the polysaccharide monooxygenase AA9 family.</text>
</comment>
<dbReference type="Pfam" id="PF03443">
    <property type="entry name" value="AA9"/>
    <property type="match status" value="1"/>
</dbReference>
<evidence type="ECO:0000256" key="8">
    <source>
        <dbReference type="ARBA" id="ARBA00023277"/>
    </source>
</evidence>